<feature type="domain" description="Transposase IS4 N-terminal" evidence="2">
    <location>
        <begin position="17"/>
        <end position="105"/>
    </location>
</feature>
<dbReference type="GO" id="GO:0003677">
    <property type="term" value="F:DNA binding"/>
    <property type="evidence" value="ECO:0007669"/>
    <property type="project" value="InterPro"/>
</dbReference>
<sequence length="492" mass="54244">MAIVCPAEAAVERLATGALGSLLPLAALDAALASDARPRRSRKLPARFMLLFCVLMNLYADEALPHVLRRVAGYWGVGAGAEATAGALCQARYRLGARPVVALFRRLCRPLATPAMPGAFLFGLRLLALDGSHLDLPDTPANARAFGRRPTPRGRSAWPQALVVLLVECGTRAVCDAGVWPGLADERRAGRRLLRSAGPGTLVLWDRGFQNVAMVEAARRRGADFLGRLPATVRPVPERALADGTLLVRLRPFDHPRRRQGAHVVVRLIRYTLDDPQRPGHRVEHRLVTSLLDPCAAPARELIAAYHQRWQVESALGELKTHQRPAQPLRSRKPLGVVQEIYGLLVAHYLLRAAMAQAAAATRSPLRLSFVGTLRLIRDLLPLAQLRGRRARRAFYRRALHAIAGQVLPRRPERSNPRVLKQKMANFRVKTAAHRRWPQPTKPFADAIVLLIYPTFARNGGISGACAITLTGRSRLAPLICPVSLYERRQAR</sequence>
<dbReference type="EMBL" id="CADCVJ010000053">
    <property type="protein sequence ID" value="CAA9466526.1"/>
    <property type="molecule type" value="Genomic_DNA"/>
</dbReference>
<dbReference type="GO" id="GO:0004803">
    <property type="term" value="F:transposase activity"/>
    <property type="evidence" value="ECO:0007669"/>
    <property type="project" value="InterPro"/>
</dbReference>
<proteinExistence type="predicted"/>
<dbReference type="NCBIfam" id="NF033592">
    <property type="entry name" value="transpos_IS4_1"/>
    <property type="match status" value="1"/>
</dbReference>
<gene>
    <name evidence="3" type="ORF">AVDCRST_MAG38-827</name>
</gene>
<dbReference type="InterPro" id="IPR002559">
    <property type="entry name" value="Transposase_11"/>
</dbReference>
<dbReference type="AlphaFoldDB" id="A0A6J4RHZ8"/>
<evidence type="ECO:0000259" key="1">
    <source>
        <dbReference type="Pfam" id="PF01609"/>
    </source>
</evidence>
<evidence type="ECO:0008006" key="4">
    <source>
        <dbReference type="Google" id="ProtNLM"/>
    </source>
</evidence>
<name>A0A6J4RHZ8_9ACTN</name>
<dbReference type="SUPFAM" id="SSF53098">
    <property type="entry name" value="Ribonuclease H-like"/>
    <property type="match status" value="1"/>
</dbReference>
<dbReference type="PANTHER" id="PTHR37529:SF1">
    <property type="entry name" value="TRANSPOSASE INSG FOR INSERTION SEQUENCE ELEMENT IS4-RELATED"/>
    <property type="match status" value="1"/>
</dbReference>
<protein>
    <recommendedName>
        <fullName evidence="4">IS4 family transposase</fullName>
    </recommendedName>
</protein>
<dbReference type="InterPro" id="IPR047952">
    <property type="entry name" value="Transpos_IS4"/>
</dbReference>
<dbReference type="GO" id="GO:0006313">
    <property type="term" value="P:DNA transposition"/>
    <property type="evidence" value="ECO:0007669"/>
    <property type="project" value="InterPro"/>
</dbReference>
<dbReference type="PANTHER" id="PTHR37529">
    <property type="entry name" value="TRANSPOSASE INSG FOR INSERTION SEQUENCE ELEMENT IS4-RELATED"/>
    <property type="match status" value="1"/>
</dbReference>
<dbReference type="InterPro" id="IPR024473">
    <property type="entry name" value="Transposases_IS4_N"/>
</dbReference>
<dbReference type="Pfam" id="PF13006">
    <property type="entry name" value="Nterm_IS4"/>
    <property type="match status" value="1"/>
</dbReference>
<reference evidence="3" key="1">
    <citation type="submission" date="2020-02" db="EMBL/GenBank/DDBJ databases">
        <authorList>
            <person name="Meier V. D."/>
        </authorList>
    </citation>
    <scope>NUCLEOTIDE SEQUENCE</scope>
    <source>
        <strain evidence="3">AVDCRST_MAG38</strain>
    </source>
</reference>
<evidence type="ECO:0000313" key="3">
    <source>
        <dbReference type="EMBL" id="CAA9466526.1"/>
    </source>
</evidence>
<organism evidence="3">
    <name type="scientific">uncultured Solirubrobacteraceae bacterium</name>
    <dbReference type="NCBI Taxonomy" id="1162706"/>
    <lineage>
        <taxon>Bacteria</taxon>
        <taxon>Bacillati</taxon>
        <taxon>Actinomycetota</taxon>
        <taxon>Thermoleophilia</taxon>
        <taxon>Solirubrobacterales</taxon>
        <taxon>Solirubrobacteraceae</taxon>
        <taxon>environmental samples</taxon>
    </lineage>
</organism>
<dbReference type="Pfam" id="PF01609">
    <property type="entry name" value="DDE_Tnp_1"/>
    <property type="match status" value="1"/>
</dbReference>
<accession>A0A6J4RHZ8</accession>
<dbReference type="InterPro" id="IPR012337">
    <property type="entry name" value="RNaseH-like_sf"/>
</dbReference>
<evidence type="ECO:0000259" key="2">
    <source>
        <dbReference type="Pfam" id="PF13006"/>
    </source>
</evidence>
<feature type="domain" description="Transposase IS4-like" evidence="1">
    <location>
        <begin position="124"/>
        <end position="349"/>
    </location>
</feature>